<evidence type="ECO:0000313" key="1">
    <source>
        <dbReference type="EMBL" id="RML24348.1"/>
    </source>
</evidence>
<organism evidence="1 2">
    <name type="scientific">Pseudomonas syringae pv. maculicola</name>
    <dbReference type="NCBI Taxonomy" id="59511"/>
    <lineage>
        <taxon>Bacteria</taxon>
        <taxon>Pseudomonadati</taxon>
        <taxon>Pseudomonadota</taxon>
        <taxon>Gammaproteobacteria</taxon>
        <taxon>Pseudomonadales</taxon>
        <taxon>Pseudomonadaceae</taxon>
        <taxon>Pseudomonas</taxon>
    </lineage>
</organism>
<reference evidence="1 2" key="1">
    <citation type="submission" date="2018-08" db="EMBL/GenBank/DDBJ databases">
        <title>Recombination of ecologically and evolutionarily significant loci maintains genetic cohesion in the Pseudomonas syringae species complex.</title>
        <authorList>
            <person name="Dillon M."/>
            <person name="Thakur S."/>
            <person name="Almeida R.N.D."/>
            <person name="Weir B.S."/>
            <person name="Guttman D.S."/>
        </authorList>
    </citation>
    <scope>NUCLEOTIDE SEQUENCE [LARGE SCALE GENOMIC DNA]</scope>
    <source>
        <strain evidence="1 2">88_10</strain>
    </source>
</reference>
<name>A0A3M2UD88_PSEYM</name>
<gene>
    <name evidence="1" type="ORF">APX70_200583</name>
</gene>
<evidence type="ECO:0000313" key="2">
    <source>
        <dbReference type="Proteomes" id="UP000282378"/>
    </source>
</evidence>
<accession>A0A3M2UD88</accession>
<dbReference type="EMBL" id="RBNL01004778">
    <property type="protein sequence ID" value="RML24348.1"/>
    <property type="molecule type" value="Genomic_DNA"/>
</dbReference>
<dbReference type="AlphaFoldDB" id="A0A3M2UD88"/>
<dbReference type="Proteomes" id="UP000282378">
    <property type="component" value="Unassembled WGS sequence"/>
</dbReference>
<proteinExistence type="predicted"/>
<comment type="caution">
    <text evidence="1">The sequence shown here is derived from an EMBL/GenBank/DDBJ whole genome shotgun (WGS) entry which is preliminary data.</text>
</comment>
<protein>
    <submittedName>
        <fullName evidence="1">Uncharacterized protein</fullName>
    </submittedName>
</protein>
<sequence length="38" mass="4178">MQARKLKSRQRWCNGFVAFVDTPGGEQCLISRAGLPVG</sequence>